<keyword evidence="4" id="KW-1185">Reference proteome</keyword>
<feature type="coiled-coil region" evidence="1">
    <location>
        <begin position="81"/>
        <end position="108"/>
    </location>
</feature>
<sequence length="189" mass="21092">MQKRRGLWEKRGLQERKHLQERRVSAGEKGSPEDKRSAGVEVSVREEEFAGEKESALQKERKTSCVFQELQDLLLAKMKELNTFQETNVSLRNELDALRSMLEEEEQQMTIRPLLALRTPPFSSHLLPEPFQSPAFDTLPDFTNGPVPELIPSDPGTLSKSGATSDGNNSPEEESPGKISVSVEGQDTG</sequence>
<accession>A0ABN9LSB6</accession>
<name>A0ABN9LSB6_9NEOB</name>
<dbReference type="Proteomes" id="UP001176940">
    <property type="component" value="Unassembled WGS sequence"/>
</dbReference>
<reference evidence="3" key="1">
    <citation type="submission" date="2023-07" db="EMBL/GenBank/DDBJ databases">
        <authorList>
            <person name="Stuckert A."/>
        </authorList>
    </citation>
    <scope>NUCLEOTIDE SEQUENCE</scope>
</reference>
<comment type="caution">
    <text evidence="3">The sequence shown here is derived from an EMBL/GenBank/DDBJ whole genome shotgun (WGS) entry which is preliminary data.</text>
</comment>
<evidence type="ECO:0000256" key="2">
    <source>
        <dbReference type="SAM" id="MobiDB-lite"/>
    </source>
</evidence>
<feature type="region of interest" description="Disordered" evidence="2">
    <location>
        <begin position="1"/>
        <end position="55"/>
    </location>
</feature>
<evidence type="ECO:0000256" key="1">
    <source>
        <dbReference type="SAM" id="Coils"/>
    </source>
</evidence>
<evidence type="ECO:0000313" key="3">
    <source>
        <dbReference type="EMBL" id="CAJ0948303.1"/>
    </source>
</evidence>
<evidence type="ECO:0000313" key="4">
    <source>
        <dbReference type="Proteomes" id="UP001176940"/>
    </source>
</evidence>
<organism evidence="3 4">
    <name type="scientific">Ranitomeya imitator</name>
    <name type="common">mimic poison frog</name>
    <dbReference type="NCBI Taxonomy" id="111125"/>
    <lineage>
        <taxon>Eukaryota</taxon>
        <taxon>Metazoa</taxon>
        <taxon>Chordata</taxon>
        <taxon>Craniata</taxon>
        <taxon>Vertebrata</taxon>
        <taxon>Euteleostomi</taxon>
        <taxon>Amphibia</taxon>
        <taxon>Batrachia</taxon>
        <taxon>Anura</taxon>
        <taxon>Neobatrachia</taxon>
        <taxon>Hyloidea</taxon>
        <taxon>Dendrobatidae</taxon>
        <taxon>Dendrobatinae</taxon>
        <taxon>Ranitomeya</taxon>
    </lineage>
</organism>
<feature type="compositionally biased region" description="Polar residues" evidence="2">
    <location>
        <begin position="156"/>
        <end position="170"/>
    </location>
</feature>
<feature type="region of interest" description="Disordered" evidence="2">
    <location>
        <begin position="122"/>
        <end position="189"/>
    </location>
</feature>
<dbReference type="EMBL" id="CAUEEQ010028267">
    <property type="protein sequence ID" value="CAJ0948303.1"/>
    <property type="molecule type" value="Genomic_DNA"/>
</dbReference>
<protein>
    <submittedName>
        <fullName evidence="3">Uncharacterized protein</fullName>
    </submittedName>
</protein>
<keyword evidence="1" id="KW-0175">Coiled coil</keyword>
<gene>
    <name evidence="3" type="ORF">RIMI_LOCUS12104122</name>
</gene>
<proteinExistence type="predicted"/>